<evidence type="ECO:0008006" key="3">
    <source>
        <dbReference type="Google" id="ProtNLM"/>
    </source>
</evidence>
<organism evidence="1 2">
    <name type="scientific">Salinimonas iocasae</name>
    <dbReference type="NCBI Taxonomy" id="2572577"/>
    <lineage>
        <taxon>Bacteria</taxon>
        <taxon>Pseudomonadati</taxon>
        <taxon>Pseudomonadota</taxon>
        <taxon>Gammaproteobacteria</taxon>
        <taxon>Alteromonadales</taxon>
        <taxon>Alteromonadaceae</taxon>
        <taxon>Alteromonas/Salinimonas group</taxon>
        <taxon>Salinimonas</taxon>
    </lineage>
</organism>
<dbReference type="Proteomes" id="UP000304912">
    <property type="component" value="Chromosome"/>
</dbReference>
<proteinExistence type="predicted"/>
<dbReference type="OrthoDB" id="9812095at2"/>
<evidence type="ECO:0000313" key="2">
    <source>
        <dbReference type="Proteomes" id="UP000304912"/>
    </source>
</evidence>
<dbReference type="KEGG" id="salk:FBQ74_09450"/>
<dbReference type="EMBL" id="CP039852">
    <property type="protein sequence ID" value="QCZ93705.1"/>
    <property type="molecule type" value="Genomic_DNA"/>
</dbReference>
<dbReference type="AlphaFoldDB" id="A0A5B7YDY4"/>
<accession>A0A5B7YDY4</accession>
<gene>
    <name evidence="1" type="ORF">FBQ74_09450</name>
</gene>
<sequence length="180" mass="19441">MPIPLLWLGAGLAAGYSALRYADKEHANRQSMGASPGTTTTPVAPVDGSIVCCGIYGVFEHTGIWVDGRIIELAGNGLVRAVSPERFLQHRSGEHIFVACNEAGEPLAEDAVACRAAHKVYTYMPYNLIDNNCHQLCASLITDSQASLTGFGELNNLMAACYQSKVFWQPAVWDAGRHVF</sequence>
<protein>
    <recommendedName>
        <fullName evidence="3">LRAT domain-containing protein</fullName>
    </recommendedName>
</protein>
<evidence type="ECO:0000313" key="1">
    <source>
        <dbReference type="EMBL" id="QCZ93705.1"/>
    </source>
</evidence>
<name>A0A5B7YDY4_9ALTE</name>
<keyword evidence="2" id="KW-1185">Reference proteome</keyword>
<dbReference type="RefSeq" id="WP_139756449.1">
    <property type="nucleotide sequence ID" value="NZ_CP039852.1"/>
</dbReference>
<reference evidence="1 2" key="1">
    <citation type="submission" date="2019-04" db="EMBL/GenBank/DDBJ databases">
        <title>Salinimonas iocasae sp. nov., a halophilic bacterium isolated from the outer tube casing of tubeworms in Okinawa Trough.</title>
        <authorList>
            <person name="Zhang H."/>
            <person name="Wang H."/>
            <person name="Li C."/>
        </authorList>
    </citation>
    <scope>NUCLEOTIDE SEQUENCE [LARGE SCALE GENOMIC DNA]</scope>
    <source>
        <strain evidence="1 2">KX18D6</strain>
    </source>
</reference>